<feature type="compositionally biased region" description="Pro residues" evidence="1">
    <location>
        <begin position="44"/>
        <end position="70"/>
    </location>
</feature>
<dbReference type="AlphaFoldDB" id="A0A0C2CM04"/>
<proteinExistence type="predicted"/>
<evidence type="ECO:0000256" key="1">
    <source>
        <dbReference type="SAM" id="MobiDB-lite"/>
    </source>
</evidence>
<dbReference type="Proteomes" id="UP000054047">
    <property type="component" value="Unassembled WGS sequence"/>
</dbReference>
<accession>A0A0C2CM04</accession>
<name>A0A0C2CM04_9BILA</name>
<evidence type="ECO:0000313" key="2">
    <source>
        <dbReference type="EMBL" id="KIH57623.1"/>
    </source>
</evidence>
<feature type="region of interest" description="Disordered" evidence="1">
    <location>
        <begin position="1"/>
        <end position="72"/>
    </location>
</feature>
<evidence type="ECO:0008006" key="4">
    <source>
        <dbReference type="Google" id="ProtNLM"/>
    </source>
</evidence>
<dbReference type="EMBL" id="KN734151">
    <property type="protein sequence ID" value="KIH57623.1"/>
    <property type="molecule type" value="Genomic_DNA"/>
</dbReference>
<reference evidence="2 3" key="1">
    <citation type="submission" date="2013-12" db="EMBL/GenBank/DDBJ databases">
        <title>Draft genome of the parsitic nematode Ancylostoma duodenale.</title>
        <authorList>
            <person name="Mitreva M."/>
        </authorList>
    </citation>
    <scope>NUCLEOTIDE SEQUENCE [LARGE SCALE GENOMIC DNA]</scope>
    <source>
        <strain evidence="2 3">Zhejiang</strain>
    </source>
</reference>
<organism evidence="2 3">
    <name type="scientific">Ancylostoma duodenale</name>
    <dbReference type="NCBI Taxonomy" id="51022"/>
    <lineage>
        <taxon>Eukaryota</taxon>
        <taxon>Metazoa</taxon>
        <taxon>Ecdysozoa</taxon>
        <taxon>Nematoda</taxon>
        <taxon>Chromadorea</taxon>
        <taxon>Rhabditida</taxon>
        <taxon>Rhabditina</taxon>
        <taxon>Rhabditomorpha</taxon>
        <taxon>Strongyloidea</taxon>
        <taxon>Ancylostomatidae</taxon>
        <taxon>Ancylostomatinae</taxon>
        <taxon>Ancylostoma</taxon>
    </lineage>
</organism>
<evidence type="ECO:0000313" key="3">
    <source>
        <dbReference type="Proteomes" id="UP000054047"/>
    </source>
</evidence>
<protein>
    <recommendedName>
        <fullName evidence="4">Collagen triple helix repeat protein</fullName>
    </recommendedName>
</protein>
<gene>
    <name evidence="2" type="ORF">ANCDUO_12183</name>
</gene>
<keyword evidence="3" id="KW-1185">Reference proteome</keyword>
<sequence length="105" mass="10013">MVGQVTGQTNTGGIAGGNQAGAVPGPPGSPGSGGQSGQAGSPGPQGPPGPVGPVSPSPPGPPGPLGPPGPALTITRNFTFNPVLHITQMLPCKLLDVDLAVLMPL</sequence>
<feature type="compositionally biased region" description="Low complexity" evidence="1">
    <location>
        <begin position="1"/>
        <end position="12"/>
    </location>
</feature>